<dbReference type="AlphaFoldDB" id="A0A514K159"/>
<dbReference type="EMBL" id="CP022310">
    <property type="protein sequence ID" value="QDI73396.1"/>
    <property type="molecule type" value="Genomic_DNA"/>
</dbReference>
<accession>A0A514K159</accession>
<evidence type="ECO:0000313" key="1">
    <source>
        <dbReference type="EMBL" id="QDI73396.1"/>
    </source>
</evidence>
<proteinExistence type="predicted"/>
<dbReference type="Proteomes" id="UP000316215">
    <property type="component" value="Chromosome"/>
</dbReference>
<evidence type="ECO:0000313" key="2">
    <source>
        <dbReference type="Proteomes" id="UP000316215"/>
    </source>
</evidence>
<keyword evidence="2" id="KW-1185">Reference proteome</keyword>
<name>A0A514K159_9ACTN</name>
<reference evidence="1 2" key="1">
    <citation type="submission" date="2017-07" db="EMBL/GenBank/DDBJ databases">
        <title>The Complete Genome of Streptomyces asterosporus-ZSY.</title>
        <authorList>
            <person name="Zhang S."/>
        </authorList>
    </citation>
    <scope>NUCLEOTIDE SEQUENCE [LARGE SCALE GENOMIC DNA]</scope>
    <source>
        <strain evidence="1 2">DSM 41452</strain>
    </source>
</reference>
<sequence>MARREERYQECDGDDRFVVVAAQYRYDGPSGAALRHYGEAARADGWRPRDGAGSGTAPSCFAKSSGGTTAYLQVEGPEHGLFHVSLVADAAQWC</sequence>
<organism evidence="1 2">
    <name type="scientific">Streptomyces calvus</name>
    <dbReference type="NCBI Taxonomy" id="67282"/>
    <lineage>
        <taxon>Bacteria</taxon>
        <taxon>Bacillati</taxon>
        <taxon>Actinomycetota</taxon>
        <taxon>Actinomycetes</taxon>
        <taxon>Kitasatosporales</taxon>
        <taxon>Streptomycetaceae</taxon>
        <taxon>Streptomyces</taxon>
    </lineage>
</organism>
<dbReference type="KEGG" id="sast:CD934_21835"/>
<gene>
    <name evidence="1" type="ORF">CD934_21835</name>
</gene>
<protein>
    <submittedName>
        <fullName evidence="1">Uncharacterized protein</fullName>
    </submittedName>
</protein>